<proteinExistence type="predicted"/>
<dbReference type="PANTHER" id="PTHR19872:SF7">
    <property type="entry name" value="F-BOX AND WD REPEAT DOMAIN CONTAINING PROTEIN 10B-RELATED"/>
    <property type="match status" value="1"/>
</dbReference>
<protein>
    <submittedName>
        <fullName evidence="1">Uncharacterized protein</fullName>
    </submittedName>
</protein>
<dbReference type="PANTHER" id="PTHR19872">
    <property type="entry name" value="UBIQUITIN LIGASE SPECIFICITY FACTOR/HREP PROTEIN"/>
    <property type="match status" value="1"/>
</dbReference>
<keyword evidence="2" id="KW-1185">Reference proteome</keyword>
<accession>A0AAY4BM97</accession>
<name>A0AAY4BM97_9TELE</name>
<organism evidence="1 2">
    <name type="scientific">Denticeps clupeoides</name>
    <name type="common">denticle herring</name>
    <dbReference type="NCBI Taxonomy" id="299321"/>
    <lineage>
        <taxon>Eukaryota</taxon>
        <taxon>Metazoa</taxon>
        <taxon>Chordata</taxon>
        <taxon>Craniata</taxon>
        <taxon>Vertebrata</taxon>
        <taxon>Euteleostomi</taxon>
        <taxon>Actinopterygii</taxon>
        <taxon>Neopterygii</taxon>
        <taxon>Teleostei</taxon>
        <taxon>Clupei</taxon>
        <taxon>Clupeiformes</taxon>
        <taxon>Denticipitoidei</taxon>
        <taxon>Denticipitidae</taxon>
        <taxon>Denticeps</taxon>
    </lineage>
</organism>
<reference evidence="1" key="2">
    <citation type="submission" date="2025-09" db="UniProtKB">
        <authorList>
            <consortium name="Ensembl"/>
        </authorList>
    </citation>
    <scope>IDENTIFICATION</scope>
</reference>
<evidence type="ECO:0000313" key="1">
    <source>
        <dbReference type="Ensembl" id="ENSDCDP00010022079.1"/>
    </source>
</evidence>
<dbReference type="Proteomes" id="UP000694580">
    <property type="component" value="Unplaced"/>
</dbReference>
<dbReference type="AlphaFoldDB" id="A0AAY4BM97"/>
<evidence type="ECO:0000313" key="2">
    <source>
        <dbReference type="Proteomes" id="UP000694580"/>
    </source>
</evidence>
<dbReference type="Ensembl" id="ENSDCDT00010025158.1">
    <property type="protein sequence ID" value="ENSDCDP00010022079.1"/>
    <property type="gene ID" value="ENSDCDG00010011761.1"/>
</dbReference>
<sequence length="218" mass="24694">MNIFFIFFPPLSESRTGKMPPRVPLMKVPHTRCSPGACHGLSWLYRCGLEPPTCQGTTGVPLMKVPSPHTRWFLRTGSWEKRRFLTGILLRCADAALLSRVHDVLHATRGKDVTYARSRPGVRGQVSARRAGDSREPEMRDTWDWFGRCPVRTQTQYLMGILSQCDMELLRMMGNPVVRGTVGHSNVLSPLQGKQHLQGQWNHHHPAGRAGACWRWDS</sequence>
<dbReference type="InterPro" id="IPR051075">
    <property type="entry name" value="SCF_subunit_WD-repeat"/>
</dbReference>
<reference evidence="1" key="1">
    <citation type="submission" date="2025-08" db="UniProtKB">
        <authorList>
            <consortium name="Ensembl"/>
        </authorList>
    </citation>
    <scope>IDENTIFICATION</scope>
</reference>